<dbReference type="GO" id="GO:0016020">
    <property type="term" value="C:membrane"/>
    <property type="evidence" value="ECO:0007669"/>
    <property type="project" value="GOC"/>
</dbReference>
<dbReference type="GO" id="GO:0046872">
    <property type="term" value="F:metal ion binding"/>
    <property type="evidence" value="ECO:0007669"/>
    <property type="project" value="UniProtKB-KW"/>
</dbReference>
<proteinExistence type="predicted"/>
<dbReference type="GO" id="GO:0008758">
    <property type="term" value="F:UDP-2,3-diacylglucosamine hydrolase activity"/>
    <property type="evidence" value="ECO:0007669"/>
    <property type="project" value="TreeGrafter"/>
</dbReference>
<evidence type="ECO:0000256" key="2">
    <source>
        <dbReference type="ARBA" id="ARBA00022801"/>
    </source>
</evidence>
<evidence type="ECO:0000313" key="5">
    <source>
        <dbReference type="EMBL" id="SPZ93120.1"/>
    </source>
</evidence>
<dbReference type="PANTHER" id="PTHR31302:SF31">
    <property type="entry name" value="PHOSPHODIESTERASE YAEI"/>
    <property type="match status" value="1"/>
</dbReference>
<sequence length="287" mass="32682">MKNKRKLKHITLYLLIMGTLIGFYSWKIEPHWVKYEQIDLPIKHLPEVLNGKSLVQISDIHIGNYVDKDFIKRTFREIAALKPDIIVYTGDFVRLVNHKIPLAELDKVMQVAPKGKLQTLAILGNHDYGTNFRDSAAADSIVSLLKGYNISVLRNESVTIHGLRIFGIDDLWGTNFNPIKAMKEYNQSQASLVLCHNPDAADLNVWNGYTGWILAGHTHAGQIRIPFWGSPIIPVRNKKYDQGIKKISGNRILYINRGLGHSIPIRFNARPEVTIFTLKKESQNEIH</sequence>
<dbReference type="SUPFAM" id="SSF56300">
    <property type="entry name" value="Metallo-dependent phosphatases"/>
    <property type="match status" value="1"/>
</dbReference>
<reference evidence="5 7" key="1">
    <citation type="submission" date="2018-06" db="EMBL/GenBank/DDBJ databases">
        <authorList>
            <consortium name="Pathogen Informatics"/>
            <person name="Doyle S."/>
        </authorList>
    </citation>
    <scope>NUCLEOTIDE SEQUENCE [LARGE SCALE GENOMIC DNA]</scope>
    <source>
        <strain evidence="5 7">NCTC11343</strain>
    </source>
</reference>
<evidence type="ECO:0000259" key="4">
    <source>
        <dbReference type="Pfam" id="PF00149"/>
    </source>
</evidence>
<dbReference type="Proteomes" id="UP000432350">
    <property type="component" value="Unassembled WGS sequence"/>
</dbReference>
<dbReference type="GeneID" id="97179916"/>
<evidence type="ECO:0000313" key="7">
    <source>
        <dbReference type="Proteomes" id="UP000251241"/>
    </source>
</evidence>
<reference evidence="6 8" key="2">
    <citation type="submission" date="2019-10" db="EMBL/GenBank/DDBJ databases">
        <authorList>
            <person name="Karimi E."/>
        </authorList>
    </citation>
    <scope>NUCLEOTIDE SEQUENCE [LARGE SCALE GENOMIC DNA]</scope>
    <source>
        <strain evidence="6">Sphingobacterium sp. 8BC</strain>
    </source>
</reference>
<keyword evidence="3" id="KW-0472">Membrane</keyword>
<evidence type="ECO:0000313" key="8">
    <source>
        <dbReference type="Proteomes" id="UP000432350"/>
    </source>
</evidence>
<evidence type="ECO:0000256" key="3">
    <source>
        <dbReference type="SAM" id="Phobius"/>
    </source>
</evidence>
<dbReference type="AlphaFoldDB" id="A0A2X2LUD4"/>
<name>A0A2X2LUD4_SPHMU</name>
<keyword evidence="2 5" id="KW-0378">Hydrolase</keyword>
<dbReference type="RefSeq" id="WP_070565579.1">
    <property type="nucleotide sequence ID" value="NZ_CP068086.1"/>
</dbReference>
<evidence type="ECO:0000313" key="6">
    <source>
        <dbReference type="EMBL" id="VXD07962.1"/>
    </source>
</evidence>
<accession>A0A654DRB4</accession>
<keyword evidence="3" id="KW-0812">Transmembrane</keyword>
<dbReference type="InterPro" id="IPR051158">
    <property type="entry name" value="Metallophosphoesterase_sf"/>
</dbReference>
<dbReference type="EMBL" id="UAUU01000011">
    <property type="protein sequence ID" value="SPZ93120.1"/>
    <property type="molecule type" value="Genomic_DNA"/>
</dbReference>
<dbReference type="EC" id="3.1.-.-" evidence="5"/>
<dbReference type="GO" id="GO:0009245">
    <property type="term" value="P:lipid A biosynthetic process"/>
    <property type="evidence" value="ECO:0007669"/>
    <property type="project" value="TreeGrafter"/>
</dbReference>
<feature type="domain" description="Calcineurin-like phosphoesterase" evidence="4">
    <location>
        <begin position="54"/>
        <end position="220"/>
    </location>
</feature>
<dbReference type="Proteomes" id="UP000251241">
    <property type="component" value="Unassembled WGS sequence"/>
</dbReference>
<feature type="transmembrane region" description="Helical" evidence="3">
    <location>
        <begin position="7"/>
        <end position="26"/>
    </location>
</feature>
<protein>
    <submittedName>
        <fullName evidence="5">Uncharacterized metallophosphoesterase Cj0846</fullName>
        <ecNumber evidence="5">3.1.-.-</ecNumber>
    </submittedName>
</protein>
<organism evidence="5 7">
    <name type="scientific">Sphingobacterium multivorum</name>
    <dbReference type="NCBI Taxonomy" id="28454"/>
    <lineage>
        <taxon>Bacteria</taxon>
        <taxon>Pseudomonadati</taxon>
        <taxon>Bacteroidota</taxon>
        <taxon>Sphingobacteriia</taxon>
        <taxon>Sphingobacteriales</taxon>
        <taxon>Sphingobacteriaceae</taxon>
        <taxon>Sphingobacterium</taxon>
    </lineage>
</organism>
<dbReference type="Gene3D" id="3.60.21.10">
    <property type="match status" value="1"/>
</dbReference>
<dbReference type="CDD" id="cd07385">
    <property type="entry name" value="MPP_YkuE_C"/>
    <property type="match status" value="1"/>
</dbReference>
<dbReference type="Pfam" id="PF00149">
    <property type="entry name" value="Metallophos"/>
    <property type="match status" value="1"/>
</dbReference>
<keyword evidence="1" id="KW-0479">Metal-binding</keyword>
<dbReference type="InterPro" id="IPR004843">
    <property type="entry name" value="Calcineurin-like_PHP"/>
</dbReference>
<keyword evidence="3" id="KW-1133">Transmembrane helix</keyword>
<dbReference type="InterPro" id="IPR029052">
    <property type="entry name" value="Metallo-depent_PP-like"/>
</dbReference>
<gene>
    <name evidence="5" type="ORF">NCTC11343_05057</name>
    <name evidence="6" type="ORF">SPHINGO8BC_90164</name>
</gene>
<dbReference type="PANTHER" id="PTHR31302">
    <property type="entry name" value="TRANSMEMBRANE PROTEIN WITH METALLOPHOSPHOESTERASE DOMAIN-RELATED"/>
    <property type="match status" value="1"/>
</dbReference>
<accession>A0A2X2LUD4</accession>
<evidence type="ECO:0000256" key="1">
    <source>
        <dbReference type="ARBA" id="ARBA00022723"/>
    </source>
</evidence>
<dbReference type="EMBL" id="CABWMV010000028">
    <property type="protein sequence ID" value="VXD07962.1"/>
    <property type="molecule type" value="Genomic_DNA"/>
</dbReference>